<keyword evidence="5" id="KW-0233">DNA recombination</keyword>
<evidence type="ECO:0000256" key="5">
    <source>
        <dbReference type="ARBA" id="ARBA00023172"/>
    </source>
</evidence>
<protein>
    <recommendedName>
        <fullName evidence="9">Mutator family transposase</fullName>
    </recommendedName>
</protein>
<evidence type="ECO:0000256" key="3">
    <source>
        <dbReference type="ARBA" id="ARBA00022578"/>
    </source>
</evidence>
<comment type="caution">
    <text evidence="7">The sequence shown here is derived from an EMBL/GenBank/DDBJ whole genome shotgun (WGS) entry which is preliminary data.</text>
</comment>
<organism evidence="7 8">
    <name type="scientific">Gandjariella thermophila</name>
    <dbReference type="NCBI Taxonomy" id="1931992"/>
    <lineage>
        <taxon>Bacteria</taxon>
        <taxon>Bacillati</taxon>
        <taxon>Actinomycetota</taxon>
        <taxon>Actinomycetes</taxon>
        <taxon>Pseudonocardiales</taxon>
        <taxon>Pseudonocardiaceae</taxon>
        <taxon>Gandjariella</taxon>
    </lineage>
</organism>
<dbReference type="GO" id="GO:0006313">
    <property type="term" value="P:DNA transposition"/>
    <property type="evidence" value="ECO:0007669"/>
    <property type="project" value="InterPro"/>
</dbReference>
<keyword evidence="4" id="KW-0238">DNA-binding</keyword>
<dbReference type="AlphaFoldDB" id="A0A4D4JGA1"/>
<name>A0A4D4JGA1_9PSEU</name>
<comment type="similarity">
    <text evidence="2">Belongs to the transposase mutator family.</text>
</comment>
<dbReference type="InterPro" id="IPR001207">
    <property type="entry name" value="Transposase_mutator"/>
</dbReference>
<feature type="region of interest" description="Disordered" evidence="6">
    <location>
        <begin position="60"/>
        <end position="122"/>
    </location>
</feature>
<evidence type="ECO:0000313" key="7">
    <source>
        <dbReference type="EMBL" id="GDY34050.1"/>
    </source>
</evidence>
<dbReference type="GO" id="GO:0004803">
    <property type="term" value="F:transposase activity"/>
    <property type="evidence" value="ECO:0007669"/>
    <property type="project" value="InterPro"/>
</dbReference>
<proteinExistence type="inferred from homology"/>
<keyword evidence="3" id="KW-0815">Transposition</keyword>
<evidence type="ECO:0000256" key="2">
    <source>
        <dbReference type="ARBA" id="ARBA00010961"/>
    </source>
</evidence>
<evidence type="ECO:0000313" key="8">
    <source>
        <dbReference type="Proteomes" id="UP000298860"/>
    </source>
</evidence>
<dbReference type="Proteomes" id="UP000298860">
    <property type="component" value="Unassembled WGS sequence"/>
</dbReference>
<dbReference type="Pfam" id="PF00872">
    <property type="entry name" value="Transposase_mut"/>
    <property type="match status" value="1"/>
</dbReference>
<comment type="function">
    <text evidence="1">Required for the transposition of the insertion element.</text>
</comment>
<feature type="compositionally biased region" description="Low complexity" evidence="6">
    <location>
        <begin position="104"/>
        <end position="116"/>
    </location>
</feature>
<evidence type="ECO:0000256" key="4">
    <source>
        <dbReference type="ARBA" id="ARBA00023125"/>
    </source>
</evidence>
<gene>
    <name evidence="7" type="ORF">GTS_56830</name>
</gene>
<evidence type="ECO:0000256" key="6">
    <source>
        <dbReference type="SAM" id="MobiDB-lite"/>
    </source>
</evidence>
<accession>A0A4D4JGA1</accession>
<reference evidence="8" key="1">
    <citation type="submission" date="2019-04" db="EMBL/GenBank/DDBJ databases">
        <title>Draft genome sequence of Pseudonocardiaceae bacterium SL3-2-4.</title>
        <authorList>
            <person name="Ningsih F."/>
            <person name="Yokota A."/>
            <person name="Sakai Y."/>
            <person name="Nanatani K."/>
            <person name="Yabe S."/>
            <person name="Oetari A."/>
            <person name="Sjamsuridzal W."/>
        </authorList>
    </citation>
    <scope>NUCLEOTIDE SEQUENCE [LARGE SCALE GENOMIC DNA]</scope>
    <source>
        <strain evidence="8">SL3-2-4</strain>
    </source>
</reference>
<dbReference type="EMBL" id="BJFL01000087">
    <property type="protein sequence ID" value="GDY34050.1"/>
    <property type="molecule type" value="Genomic_DNA"/>
</dbReference>
<keyword evidence="8" id="KW-1185">Reference proteome</keyword>
<evidence type="ECO:0000256" key="1">
    <source>
        <dbReference type="ARBA" id="ARBA00002190"/>
    </source>
</evidence>
<sequence>MTDEIKPQTAVTAPAVDEQVVAELVKRATADGVPVSGEGSLLQQLTKIVLESSLESEMDAHLGYSKHDPAGRDNGNSRNGTRSKTVLTEAVRSRSRYRGTGMPRSSRGSSASGSAGWTALTGSCCRCRPRA</sequence>
<evidence type="ECO:0008006" key="9">
    <source>
        <dbReference type="Google" id="ProtNLM"/>
    </source>
</evidence>
<dbReference type="GO" id="GO:0003677">
    <property type="term" value="F:DNA binding"/>
    <property type="evidence" value="ECO:0007669"/>
    <property type="project" value="UniProtKB-KW"/>
</dbReference>
<feature type="compositionally biased region" description="Polar residues" evidence="6">
    <location>
        <begin position="74"/>
        <end position="86"/>
    </location>
</feature>